<dbReference type="PANTHER" id="PTHR12346">
    <property type="entry name" value="SIN3B-RELATED"/>
    <property type="match status" value="1"/>
</dbReference>
<dbReference type="InterPro" id="IPR039774">
    <property type="entry name" value="Sin3-like"/>
</dbReference>
<evidence type="ECO:0000313" key="6">
    <source>
        <dbReference type="EMBL" id="CAE5958411.1"/>
    </source>
</evidence>
<organism evidence="6 7">
    <name type="scientific">Arabidopsis arenosa</name>
    <name type="common">Sand rock-cress</name>
    <name type="synonym">Cardaminopsis arenosa</name>
    <dbReference type="NCBI Taxonomy" id="38785"/>
    <lineage>
        <taxon>Eukaryota</taxon>
        <taxon>Viridiplantae</taxon>
        <taxon>Streptophyta</taxon>
        <taxon>Embryophyta</taxon>
        <taxon>Tracheophyta</taxon>
        <taxon>Spermatophyta</taxon>
        <taxon>Magnoliopsida</taxon>
        <taxon>eudicotyledons</taxon>
        <taxon>Gunneridae</taxon>
        <taxon>Pentapetalae</taxon>
        <taxon>rosids</taxon>
        <taxon>malvids</taxon>
        <taxon>Brassicales</taxon>
        <taxon>Brassicaceae</taxon>
        <taxon>Camelineae</taxon>
        <taxon>Arabidopsis</taxon>
    </lineage>
</organism>
<comment type="subcellular location">
    <subcellularLocation>
        <location evidence="1 4">Nucleus</location>
    </subcellularLocation>
</comment>
<dbReference type="EMBL" id="LR999451">
    <property type="protein sequence ID" value="CAE5958411.1"/>
    <property type="molecule type" value="Genomic_DNA"/>
</dbReference>
<dbReference type="GO" id="GO:0000122">
    <property type="term" value="P:negative regulation of transcription by RNA polymerase II"/>
    <property type="evidence" value="ECO:0007669"/>
    <property type="project" value="TreeGrafter"/>
</dbReference>
<evidence type="ECO:0000256" key="3">
    <source>
        <dbReference type="ARBA" id="ARBA00023242"/>
    </source>
</evidence>
<dbReference type="Gene3D" id="1.20.1160.11">
    <property type="entry name" value="Paired amphipathic helix"/>
    <property type="match status" value="3"/>
</dbReference>
<sequence>MSGGEEDIQNLTTAKLQTTSEVGGGDTKNTKVDDAYRFLFNVKERFKDDNNDVFNSFIDNLLKLKSGSKSMNEVCHETTIQFREHPDLLLEFAPFLAGFSQESLVRDAGMSIVDKDSVVARVEELMKGHQDLLLGFNVFLSPEAKKAARTKKKLDAAKDFMNNLKTRFQRLDTHVVGEFRGIMKMYKEGKMSVKKVREEVTDVLFYHEDLIEDFLRFFEKKPVASASLLLQL</sequence>
<dbReference type="GO" id="GO:0000785">
    <property type="term" value="C:chromatin"/>
    <property type="evidence" value="ECO:0007669"/>
    <property type="project" value="TreeGrafter"/>
</dbReference>
<evidence type="ECO:0000256" key="1">
    <source>
        <dbReference type="ARBA" id="ARBA00004123"/>
    </source>
</evidence>
<proteinExistence type="predicted"/>
<dbReference type="GO" id="GO:0000118">
    <property type="term" value="C:histone deacetylase complex"/>
    <property type="evidence" value="ECO:0007669"/>
    <property type="project" value="TreeGrafter"/>
</dbReference>
<keyword evidence="7" id="KW-1185">Reference proteome</keyword>
<keyword evidence="3 4" id="KW-0539">Nucleus</keyword>
<name>A0A8S1ZPE1_ARAAE</name>
<dbReference type="InterPro" id="IPR003822">
    <property type="entry name" value="PAH"/>
</dbReference>
<dbReference type="GO" id="GO:0003714">
    <property type="term" value="F:transcription corepressor activity"/>
    <property type="evidence" value="ECO:0007669"/>
    <property type="project" value="InterPro"/>
</dbReference>
<dbReference type="AlphaFoldDB" id="A0A8S1ZPE1"/>
<dbReference type="PROSITE" id="PS51477">
    <property type="entry name" value="PAH"/>
    <property type="match status" value="2"/>
</dbReference>
<keyword evidence="2" id="KW-0678">Repressor</keyword>
<evidence type="ECO:0000313" key="7">
    <source>
        <dbReference type="Proteomes" id="UP000682877"/>
    </source>
</evidence>
<reference evidence="6" key="1">
    <citation type="submission" date="2021-01" db="EMBL/GenBank/DDBJ databases">
        <authorList>
            <person name="Bezrukov I."/>
        </authorList>
    </citation>
    <scope>NUCLEOTIDE SEQUENCE</scope>
</reference>
<protein>
    <recommendedName>
        <fullName evidence="8">Paired amphipathic helix repeat-containing protein</fullName>
    </recommendedName>
</protein>
<dbReference type="Pfam" id="PF02671">
    <property type="entry name" value="PAH"/>
    <property type="match status" value="3"/>
</dbReference>
<dbReference type="FunFam" id="1.20.1160.11:FF:000009">
    <property type="entry name" value="F3I6.18 protein"/>
    <property type="match status" value="1"/>
</dbReference>
<feature type="compositionally biased region" description="Polar residues" evidence="5">
    <location>
        <begin position="9"/>
        <end position="21"/>
    </location>
</feature>
<dbReference type="InterPro" id="IPR036600">
    <property type="entry name" value="PAH_sf"/>
</dbReference>
<evidence type="ECO:0000256" key="2">
    <source>
        <dbReference type="ARBA" id="ARBA00022491"/>
    </source>
</evidence>
<dbReference type="SUPFAM" id="SSF47762">
    <property type="entry name" value="PAH2 domain"/>
    <property type="match status" value="3"/>
</dbReference>
<feature type="region of interest" description="Disordered" evidence="5">
    <location>
        <begin position="1"/>
        <end position="27"/>
    </location>
</feature>
<gene>
    <name evidence="6" type="ORF">AARE701A_LOCUS2011</name>
</gene>
<dbReference type="Proteomes" id="UP000682877">
    <property type="component" value="Chromosome 1"/>
</dbReference>
<dbReference type="PANTHER" id="PTHR12346:SF0">
    <property type="entry name" value="SIN3A, ISOFORM G"/>
    <property type="match status" value="1"/>
</dbReference>
<accession>A0A8S1ZPE1</accession>
<evidence type="ECO:0000256" key="5">
    <source>
        <dbReference type="SAM" id="MobiDB-lite"/>
    </source>
</evidence>
<evidence type="ECO:0000256" key="4">
    <source>
        <dbReference type="PROSITE-ProRule" id="PRU00810"/>
    </source>
</evidence>
<evidence type="ECO:0008006" key="8">
    <source>
        <dbReference type="Google" id="ProtNLM"/>
    </source>
</evidence>